<organism evidence="2 3">
    <name type="scientific">Caenorhabditis auriculariae</name>
    <dbReference type="NCBI Taxonomy" id="2777116"/>
    <lineage>
        <taxon>Eukaryota</taxon>
        <taxon>Metazoa</taxon>
        <taxon>Ecdysozoa</taxon>
        <taxon>Nematoda</taxon>
        <taxon>Chromadorea</taxon>
        <taxon>Rhabditida</taxon>
        <taxon>Rhabditina</taxon>
        <taxon>Rhabditomorpha</taxon>
        <taxon>Rhabditoidea</taxon>
        <taxon>Rhabditidae</taxon>
        <taxon>Peloderinae</taxon>
        <taxon>Caenorhabditis</taxon>
    </lineage>
</organism>
<sequence length="290" mass="33902">MDPAEVIRTLRDLSERKINLTKELRDITEALKNEHERRIREKKEEIKKREDEEKSRMQEELDKRVKEAEQEIQKFKKELEDDKDVKDKEIEKLDQERERMEKERHDVAKKGLADTITRKKEGCQQEKSRNDELDESRRAGRRQLEEHVGEIRRGGLQMIGVMSAIENAADQNERDISLEGCSRRIRSTCASLAEDSNALLTKVNVWLGDKTKATNLSILYERYAESEKKLEKGVQEAIDQLGQISQPDASIIAYSAHINEIKSLLDCFENPQHHTISPYRAGEPRYYLRE</sequence>
<evidence type="ECO:0000313" key="3">
    <source>
        <dbReference type="Proteomes" id="UP000835052"/>
    </source>
</evidence>
<name>A0A8S1HCZ5_9PELO</name>
<dbReference type="AlphaFoldDB" id="A0A8S1HCZ5"/>
<protein>
    <submittedName>
        <fullName evidence="2">Uncharacterized protein</fullName>
    </submittedName>
</protein>
<feature type="region of interest" description="Disordered" evidence="1">
    <location>
        <begin position="35"/>
        <end position="65"/>
    </location>
</feature>
<feature type="region of interest" description="Disordered" evidence="1">
    <location>
        <begin position="115"/>
        <end position="146"/>
    </location>
</feature>
<reference evidence="2" key="1">
    <citation type="submission" date="2020-10" db="EMBL/GenBank/DDBJ databases">
        <authorList>
            <person name="Kikuchi T."/>
        </authorList>
    </citation>
    <scope>NUCLEOTIDE SEQUENCE</scope>
    <source>
        <strain evidence="2">NKZ352</strain>
    </source>
</reference>
<gene>
    <name evidence="2" type="ORF">CAUJ_LOCUS8270</name>
</gene>
<dbReference type="EMBL" id="CAJGYM010000027">
    <property type="protein sequence ID" value="CAD6192351.1"/>
    <property type="molecule type" value="Genomic_DNA"/>
</dbReference>
<accession>A0A8S1HCZ5</accession>
<evidence type="ECO:0000256" key="1">
    <source>
        <dbReference type="SAM" id="MobiDB-lite"/>
    </source>
</evidence>
<evidence type="ECO:0000313" key="2">
    <source>
        <dbReference type="EMBL" id="CAD6192351.1"/>
    </source>
</evidence>
<dbReference type="Proteomes" id="UP000835052">
    <property type="component" value="Unassembled WGS sequence"/>
</dbReference>
<keyword evidence="3" id="KW-1185">Reference proteome</keyword>
<proteinExistence type="predicted"/>
<comment type="caution">
    <text evidence="2">The sequence shown here is derived from an EMBL/GenBank/DDBJ whole genome shotgun (WGS) entry which is preliminary data.</text>
</comment>